<evidence type="ECO:0000259" key="3">
    <source>
        <dbReference type="Pfam" id="PF23357"/>
    </source>
</evidence>
<organism evidence="4 5">
    <name type="scientific">Gallionella capsiferriformans (strain ES-2)</name>
    <name type="common">Gallionella ferruginea capsiferriformans (strain ES-2)</name>
    <dbReference type="NCBI Taxonomy" id="395494"/>
    <lineage>
        <taxon>Bacteria</taxon>
        <taxon>Pseudomonadati</taxon>
        <taxon>Pseudomonadota</taxon>
        <taxon>Betaproteobacteria</taxon>
        <taxon>Nitrosomonadales</taxon>
        <taxon>Gallionellaceae</taxon>
        <taxon>Gallionella</taxon>
    </lineage>
</organism>
<dbReference type="eggNOG" id="COG3225">
    <property type="taxonomic scope" value="Bacteria"/>
</dbReference>
<dbReference type="InterPro" id="IPR055396">
    <property type="entry name" value="DUF7088"/>
</dbReference>
<evidence type="ECO:0000313" key="5">
    <source>
        <dbReference type="Proteomes" id="UP000001235"/>
    </source>
</evidence>
<keyword evidence="5" id="KW-1185">Reference proteome</keyword>
<dbReference type="Pfam" id="PF23357">
    <property type="entry name" value="DUF7088"/>
    <property type="match status" value="1"/>
</dbReference>
<proteinExistence type="predicted"/>
<evidence type="ECO:0000313" key="4">
    <source>
        <dbReference type="EMBL" id="ADL54515.1"/>
    </source>
</evidence>
<dbReference type="KEGG" id="gca:Galf_0471"/>
<sequence length="451" mass="49447" precursor="true">MLNKIMNSIALRNLLFVLLLLGIAVGLGYAASRHPLQRDITFNASNSLEPASINALNQLQGPVNITVYATLQDARLGDIRKVIRDFLSLYQRYKPDIKLVFIDPEKEPARTRAARIQLNGEMVIEYAGRSEHLTLINEQTLTSTLMRLAHSRDQTVMYLDGHGERKLDGRANHDLGLLFGAKLKENGFKLNSLNLAIAQDVPSNIRVLVITQPQVDLMAGEIDKLLHFIDRGGNLLWLVDAGPLHGLERLAEKIGLQLPAGIVIDPAAADMNAPATWSLGTSYVPHAITSNFNLITAYPSARPLTWAENPDWQHHILLEVATRGWISQRDINALSGSPAFDKQHDSKGPAVIALALNRNINDVEQRIVAVGNGAFLSNTFAGNGGNVDLGVNMINWLANDDTLISLQPRAARDSSIILSRTQLTAISSGLLLILPLLLAGVGTAIWWRRRA</sequence>
<dbReference type="InterPro" id="IPR019196">
    <property type="entry name" value="ABC_transp_unknown"/>
</dbReference>
<feature type="domain" description="ABC-type uncharacterised transport system" evidence="2">
    <location>
        <begin position="154"/>
        <end position="392"/>
    </location>
</feature>
<evidence type="ECO:0000259" key="2">
    <source>
        <dbReference type="Pfam" id="PF09822"/>
    </source>
</evidence>
<feature type="domain" description="DUF7088" evidence="3">
    <location>
        <begin position="46"/>
        <end position="123"/>
    </location>
</feature>
<evidence type="ECO:0000256" key="1">
    <source>
        <dbReference type="SAM" id="Phobius"/>
    </source>
</evidence>
<dbReference type="Proteomes" id="UP000001235">
    <property type="component" value="Chromosome"/>
</dbReference>
<dbReference type="HOGENOM" id="CLU_018716_0_0_4"/>
<protein>
    <submittedName>
        <fullName evidence="4">ABC-type uncharacterized transport system</fullName>
    </submittedName>
</protein>
<gene>
    <name evidence="4" type="ordered locus">Galf_0471</name>
</gene>
<dbReference type="OrthoDB" id="8530910at2"/>
<reference evidence="4 5" key="1">
    <citation type="submission" date="2010-08" db="EMBL/GenBank/DDBJ databases">
        <title>Complete sequence of Gallionella capsiferriformans ES-2.</title>
        <authorList>
            <consortium name="US DOE Joint Genome Institute"/>
            <person name="Lucas S."/>
            <person name="Copeland A."/>
            <person name="Lapidus A."/>
            <person name="Cheng J.-F."/>
            <person name="Bruce D."/>
            <person name="Goodwin L."/>
            <person name="Pitluck S."/>
            <person name="Chertkov O."/>
            <person name="Davenport K.W."/>
            <person name="Detter J.C."/>
            <person name="Han C."/>
            <person name="Tapia R."/>
            <person name="Land M."/>
            <person name="Hauser L."/>
            <person name="Chang Y.-J."/>
            <person name="Jeffries C."/>
            <person name="Kyrpides N."/>
            <person name="Ivanova N."/>
            <person name="Mikhailova N."/>
            <person name="Shelobolina E.S."/>
            <person name="Picardal F."/>
            <person name="Roden E."/>
            <person name="Emerson D."/>
            <person name="Woyke T."/>
        </authorList>
    </citation>
    <scope>NUCLEOTIDE SEQUENCE [LARGE SCALE GENOMIC DNA]</scope>
    <source>
        <strain evidence="4 5">ES-2</strain>
    </source>
</reference>
<dbReference type="STRING" id="395494.Galf_0471"/>
<name>D9SC50_GALCS</name>
<dbReference type="EMBL" id="CP002159">
    <property type="protein sequence ID" value="ADL54515.1"/>
    <property type="molecule type" value="Genomic_DNA"/>
</dbReference>
<dbReference type="SUPFAM" id="SSF52317">
    <property type="entry name" value="Class I glutamine amidotransferase-like"/>
    <property type="match status" value="1"/>
</dbReference>
<accession>D9SC50</accession>
<keyword evidence="1" id="KW-0472">Membrane</keyword>
<dbReference type="InterPro" id="IPR029062">
    <property type="entry name" value="Class_I_gatase-like"/>
</dbReference>
<keyword evidence="1" id="KW-1133">Transmembrane helix</keyword>
<dbReference type="Pfam" id="PF09822">
    <property type="entry name" value="ABC_transp_aux"/>
    <property type="match status" value="1"/>
</dbReference>
<dbReference type="AlphaFoldDB" id="D9SC50"/>
<dbReference type="RefSeq" id="WP_013292458.1">
    <property type="nucleotide sequence ID" value="NC_014394.1"/>
</dbReference>
<feature type="transmembrane region" description="Helical" evidence="1">
    <location>
        <begin position="425"/>
        <end position="447"/>
    </location>
</feature>
<keyword evidence="1" id="KW-0812">Transmembrane</keyword>